<dbReference type="Pfam" id="PF01266">
    <property type="entry name" value="DAO"/>
    <property type="match status" value="1"/>
</dbReference>
<dbReference type="Gene3D" id="3.30.9.10">
    <property type="entry name" value="D-Amino Acid Oxidase, subunit A, domain 2"/>
    <property type="match status" value="1"/>
</dbReference>
<dbReference type="PIRSF" id="PIRSF000189">
    <property type="entry name" value="D-aa_oxidase"/>
    <property type="match status" value="1"/>
</dbReference>
<evidence type="ECO:0000256" key="5">
    <source>
        <dbReference type="ARBA" id="ARBA00023002"/>
    </source>
</evidence>
<organism evidence="8 9">
    <name type="scientific">Gigaspora margarita</name>
    <dbReference type="NCBI Taxonomy" id="4874"/>
    <lineage>
        <taxon>Eukaryota</taxon>
        <taxon>Fungi</taxon>
        <taxon>Fungi incertae sedis</taxon>
        <taxon>Mucoromycota</taxon>
        <taxon>Glomeromycotina</taxon>
        <taxon>Glomeromycetes</taxon>
        <taxon>Diversisporales</taxon>
        <taxon>Gigasporaceae</taxon>
        <taxon>Gigaspora</taxon>
    </lineage>
</organism>
<evidence type="ECO:0000256" key="1">
    <source>
        <dbReference type="ARBA" id="ARBA00001974"/>
    </source>
</evidence>
<evidence type="ECO:0000256" key="4">
    <source>
        <dbReference type="ARBA" id="ARBA00022827"/>
    </source>
</evidence>
<evidence type="ECO:0000256" key="3">
    <source>
        <dbReference type="ARBA" id="ARBA00022630"/>
    </source>
</evidence>
<dbReference type="GO" id="GO:0019478">
    <property type="term" value="P:D-amino acid catabolic process"/>
    <property type="evidence" value="ECO:0007669"/>
    <property type="project" value="TreeGrafter"/>
</dbReference>
<evidence type="ECO:0000313" key="8">
    <source>
        <dbReference type="EMBL" id="KAF0548825.1"/>
    </source>
</evidence>
<name>A0A8H4AZY6_GIGMA</name>
<dbReference type="AlphaFoldDB" id="A0A8H4AZY6"/>
<dbReference type="Proteomes" id="UP000439903">
    <property type="component" value="Unassembled WGS sequence"/>
</dbReference>
<comment type="caution">
    <text evidence="8">The sequence shown here is derived from an EMBL/GenBank/DDBJ whole genome shotgun (WGS) entry which is preliminary data.</text>
</comment>
<accession>A0A8H4AZY6</accession>
<keyword evidence="9" id="KW-1185">Reference proteome</keyword>
<comment type="similarity">
    <text evidence="2">Belongs to the DAMOX/DASOX family.</text>
</comment>
<dbReference type="InterPro" id="IPR023209">
    <property type="entry name" value="DAO"/>
</dbReference>
<keyword evidence="4 6" id="KW-0274">FAD</keyword>
<comment type="cofactor">
    <cofactor evidence="1 6">
        <name>FAD</name>
        <dbReference type="ChEBI" id="CHEBI:57692"/>
    </cofactor>
</comment>
<dbReference type="SUPFAM" id="SSF51971">
    <property type="entry name" value="Nucleotide-binding domain"/>
    <property type="match status" value="1"/>
</dbReference>
<dbReference type="SUPFAM" id="SSF54373">
    <property type="entry name" value="FAD-linked reductases, C-terminal domain"/>
    <property type="match status" value="1"/>
</dbReference>
<feature type="binding site" evidence="6">
    <location>
        <position position="296"/>
    </location>
    <ligand>
        <name>D-dopa</name>
        <dbReference type="ChEBI" id="CHEBI:149689"/>
    </ligand>
</feature>
<dbReference type="GO" id="GO:0005737">
    <property type="term" value="C:cytoplasm"/>
    <property type="evidence" value="ECO:0007669"/>
    <property type="project" value="TreeGrafter"/>
</dbReference>
<dbReference type="PANTHER" id="PTHR11530">
    <property type="entry name" value="D-AMINO ACID OXIDASE"/>
    <property type="match status" value="1"/>
</dbReference>
<dbReference type="OrthoDB" id="2015447at2759"/>
<keyword evidence="5" id="KW-0560">Oxidoreductase</keyword>
<keyword evidence="3" id="KW-0285">Flavoprotein</keyword>
<feature type="binding site" evidence="6">
    <location>
        <begin position="49"/>
        <end position="50"/>
    </location>
    <ligand>
        <name>FAD</name>
        <dbReference type="ChEBI" id="CHEBI:57692"/>
    </ligand>
</feature>
<dbReference type="Gene3D" id="3.40.50.720">
    <property type="entry name" value="NAD(P)-binding Rossmann-like Domain"/>
    <property type="match status" value="1"/>
</dbReference>
<dbReference type="GO" id="GO:0003884">
    <property type="term" value="F:D-amino-acid oxidase activity"/>
    <property type="evidence" value="ECO:0007669"/>
    <property type="project" value="InterPro"/>
</dbReference>
<evidence type="ECO:0000259" key="7">
    <source>
        <dbReference type="Pfam" id="PF01266"/>
    </source>
</evidence>
<protein>
    <submittedName>
        <fullName evidence="8">Nucleotide-binding domain-containing protein</fullName>
    </submittedName>
</protein>
<dbReference type="PANTHER" id="PTHR11530:SF11">
    <property type="entry name" value="D-ASPARTATE OXIDASE"/>
    <property type="match status" value="1"/>
</dbReference>
<feature type="binding site" evidence="6">
    <location>
        <position position="329"/>
    </location>
    <ligand>
        <name>D-dopa</name>
        <dbReference type="ChEBI" id="CHEBI:149689"/>
    </ligand>
</feature>
<evidence type="ECO:0000256" key="6">
    <source>
        <dbReference type="PIRSR" id="PIRSR000189-1"/>
    </source>
</evidence>
<evidence type="ECO:0000256" key="2">
    <source>
        <dbReference type="ARBA" id="ARBA00006730"/>
    </source>
</evidence>
<reference evidence="8 9" key="1">
    <citation type="journal article" date="2019" name="Environ. Microbiol.">
        <title>At the nexus of three kingdoms: the genome of the mycorrhizal fungus Gigaspora margarita provides insights into plant, endobacterial and fungal interactions.</title>
        <authorList>
            <person name="Venice F."/>
            <person name="Ghignone S."/>
            <person name="Salvioli di Fossalunga A."/>
            <person name="Amselem J."/>
            <person name="Novero M."/>
            <person name="Xianan X."/>
            <person name="Sedzielewska Toro K."/>
            <person name="Morin E."/>
            <person name="Lipzen A."/>
            <person name="Grigoriev I.V."/>
            <person name="Henrissat B."/>
            <person name="Martin F.M."/>
            <person name="Bonfante P."/>
        </authorList>
    </citation>
    <scope>NUCLEOTIDE SEQUENCE [LARGE SCALE GENOMIC DNA]</scope>
    <source>
        <strain evidence="8 9">BEG34</strain>
    </source>
</reference>
<sequence length="351" mass="39804">MEKNVVVLGAGVIGLTTATLLLKQEKGVKVHIIASIFPNDPEALSNEYTSATAGAHWRGYEQNDPRQQEFEKSTYNYLWELANKNMSNVTGVMVIDEYNYWEKRPDDFGPWFRTVCHEFKELEKNELPDDIEFGIKYKSISINPLTYLNYLLSTFIFLGGTTEHVKIKHLDGCVRENTDILINCSGYGAKTLEGVKDINLYPVRGQSVIMQLSQSCLDWACFRHSYNGDYALETFIIPRENGEVMLGGTREKDNDSTEIEHSVAQKIIQRCFATRPDFLKDTKVQLTLKGHRVGLRPYRNGGIRVEAELRNCGKSSKEIIVCHNYGHAGVGYQTSYATAQLAIDLIKKKIK</sequence>
<proteinExistence type="inferred from homology"/>
<evidence type="ECO:0000313" key="9">
    <source>
        <dbReference type="Proteomes" id="UP000439903"/>
    </source>
</evidence>
<dbReference type="GO" id="GO:0071949">
    <property type="term" value="F:FAD binding"/>
    <property type="evidence" value="ECO:0007669"/>
    <property type="project" value="InterPro"/>
</dbReference>
<gene>
    <name evidence="8" type="ORF">F8M41_025677</name>
</gene>
<dbReference type="EMBL" id="WTPW01000094">
    <property type="protein sequence ID" value="KAF0548825.1"/>
    <property type="molecule type" value="Genomic_DNA"/>
</dbReference>
<dbReference type="InterPro" id="IPR006076">
    <property type="entry name" value="FAD-dep_OxRdtase"/>
</dbReference>
<feature type="domain" description="FAD dependent oxidoreductase" evidence="7">
    <location>
        <begin position="5"/>
        <end position="345"/>
    </location>
</feature>
<feature type="binding site" evidence="6">
    <location>
        <position position="224"/>
    </location>
    <ligand>
        <name>D-dopa</name>
        <dbReference type="ChEBI" id="CHEBI:149689"/>
    </ligand>
</feature>